<feature type="compositionally biased region" description="Low complexity" evidence="5">
    <location>
        <begin position="112"/>
        <end position="124"/>
    </location>
</feature>
<dbReference type="SUPFAM" id="SSF50978">
    <property type="entry name" value="WD40 repeat-like"/>
    <property type="match status" value="2"/>
</dbReference>
<keyword evidence="3" id="KW-0106">Calcium</keyword>
<evidence type="ECO:0000313" key="7">
    <source>
        <dbReference type="EMBL" id="OWF47092.1"/>
    </source>
</evidence>
<evidence type="ECO:0000256" key="1">
    <source>
        <dbReference type="ARBA" id="ARBA00022574"/>
    </source>
</evidence>
<feature type="region of interest" description="Disordered" evidence="5">
    <location>
        <begin position="1"/>
        <end position="29"/>
    </location>
</feature>
<gene>
    <name evidence="7" type="ORF">KP79_PYT12579</name>
</gene>
<feature type="repeat" description="WD" evidence="4">
    <location>
        <begin position="805"/>
        <end position="837"/>
    </location>
</feature>
<keyword evidence="8" id="KW-1185">Reference proteome</keyword>
<dbReference type="PROSITE" id="PS00018">
    <property type="entry name" value="EF_HAND_1"/>
    <property type="match status" value="1"/>
</dbReference>
<dbReference type="PROSITE" id="PS50222">
    <property type="entry name" value="EF_HAND_2"/>
    <property type="match status" value="2"/>
</dbReference>
<dbReference type="OrthoDB" id="75172at2759"/>
<dbReference type="Pfam" id="PF13499">
    <property type="entry name" value="EF-hand_7"/>
    <property type="match status" value="1"/>
</dbReference>
<dbReference type="EMBL" id="NEDP02004037">
    <property type="protein sequence ID" value="OWF47092.1"/>
    <property type="molecule type" value="Genomic_DNA"/>
</dbReference>
<dbReference type="PROSITE" id="PS00678">
    <property type="entry name" value="WD_REPEATS_1"/>
    <property type="match status" value="2"/>
</dbReference>
<dbReference type="InterPro" id="IPR051242">
    <property type="entry name" value="WD-EF-hand_domain"/>
</dbReference>
<feature type="domain" description="EF-hand" evidence="6">
    <location>
        <begin position="237"/>
        <end position="272"/>
    </location>
</feature>
<dbReference type="InterPro" id="IPR001680">
    <property type="entry name" value="WD40_rpt"/>
</dbReference>
<evidence type="ECO:0000256" key="5">
    <source>
        <dbReference type="SAM" id="MobiDB-lite"/>
    </source>
</evidence>
<dbReference type="SUPFAM" id="SSF50998">
    <property type="entry name" value="Quinoprotein alcohol dehydrogenase-like"/>
    <property type="match status" value="1"/>
</dbReference>
<evidence type="ECO:0000256" key="2">
    <source>
        <dbReference type="ARBA" id="ARBA00022737"/>
    </source>
</evidence>
<dbReference type="SMART" id="SM00320">
    <property type="entry name" value="WD40"/>
    <property type="match status" value="9"/>
</dbReference>
<feature type="repeat" description="WD" evidence="4">
    <location>
        <begin position="710"/>
        <end position="744"/>
    </location>
</feature>
<dbReference type="Pfam" id="PF00400">
    <property type="entry name" value="WD40"/>
    <property type="match status" value="6"/>
</dbReference>
<feature type="domain" description="EF-hand" evidence="6">
    <location>
        <begin position="199"/>
        <end position="234"/>
    </location>
</feature>
<dbReference type="InterPro" id="IPR011992">
    <property type="entry name" value="EF-hand-dom_pair"/>
</dbReference>
<dbReference type="CDD" id="cd00051">
    <property type="entry name" value="EFh"/>
    <property type="match status" value="1"/>
</dbReference>
<comment type="caution">
    <text evidence="7">The sequence shown here is derived from an EMBL/GenBank/DDBJ whole genome shotgun (WGS) entry which is preliminary data.</text>
</comment>
<dbReference type="InterPro" id="IPR019775">
    <property type="entry name" value="WD40_repeat_CS"/>
</dbReference>
<feature type="compositionally biased region" description="Polar residues" evidence="5">
    <location>
        <begin position="100"/>
        <end position="110"/>
    </location>
</feature>
<dbReference type="SMART" id="SM00054">
    <property type="entry name" value="EFh"/>
    <property type="match status" value="2"/>
</dbReference>
<keyword evidence="1 4" id="KW-0853">WD repeat</keyword>
<organism evidence="7 8">
    <name type="scientific">Mizuhopecten yessoensis</name>
    <name type="common">Japanese scallop</name>
    <name type="synonym">Patinopecten yessoensis</name>
    <dbReference type="NCBI Taxonomy" id="6573"/>
    <lineage>
        <taxon>Eukaryota</taxon>
        <taxon>Metazoa</taxon>
        <taxon>Spiralia</taxon>
        <taxon>Lophotrochozoa</taxon>
        <taxon>Mollusca</taxon>
        <taxon>Bivalvia</taxon>
        <taxon>Autobranchia</taxon>
        <taxon>Pteriomorphia</taxon>
        <taxon>Pectinida</taxon>
        <taxon>Pectinoidea</taxon>
        <taxon>Pectinidae</taxon>
        <taxon>Mizuhopecten</taxon>
    </lineage>
</organism>
<dbReference type="PRINTS" id="PR00320">
    <property type="entry name" value="GPROTEINBRPT"/>
</dbReference>
<dbReference type="Gene3D" id="1.10.238.10">
    <property type="entry name" value="EF-hand"/>
    <property type="match status" value="1"/>
</dbReference>
<dbReference type="InterPro" id="IPR011047">
    <property type="entry name" value="Quinoprotein_ADH-like_sf"/>
</dbReference>
<dbReference type="PANTHER" id="PTHR44324:SF4">
    <property type="entry name" value="WD40 REPEAT DOMAIN 95"/>
    <property type="match status" value="1"/>
</dbReference>
<reference evidence="7 8" key="1">
    <citation type="journal article" date="2017" name="Nat. Ecol. Evol.">
        <title>Scallop genome provides insights into evolution of bilaterian karyotype and development.</title>
        <authorList>
            <person name="Wang S."/>
            <person name="Zhang J."/>
            <person name="Jiao W."/>
            <person name="Li J."/>
            <person name="Xun X."/>
            <person name="Sun Y."/>
            <person name="Guo X."/>
            <person name="Huan P."/>
            <person name="Dong B."/>
            <person name="Zhang L."/>
            <person name="Hu X."/>
            <person name="Sun X."/>
            <person name="Wang J."/>
            <person name="Zhao C."/>
            <person name="Wang Y."/>
            <person name="Wang D."/>
            <person name="Huang X."/>
            <person name="Wang R."/>
            <person name="Lv J."/>
            <person name="Li Y."/>
            <person name="Zhang Z."/>
            <person name="Liu B."/>
            <person name="Lu W."/>
            <person name="Hui Y."/>
            <person name="Liang J."/>
            <person name="Zhou Z."/>
            <person name="Hou R."/>
            <person name="Li X."/>
            <person name="Liu Y."/>
            <person name="Li H."/>
            <person name="Ning X."/>
            <person name="Lin Y."/>
            <person name="Zhao L."/>
            <person name="Xing Q."/>
            <person name="Dou J."/>
            <person name="Li Y."/>
            <person name="Mao J."/>
            <person name="Guo H."/>
            <person name="Dou H."/>
            <person name="Li T."/>
            <person name="Mu C."/>
            <person name="Jiang W."/>
            <person name="Fu Q."/>
            <person name="Fu X."/>
            <person name="Miao Y."/>
            <person name="Liu J."/>
            <person name="Yu Q."/>
            <person name="Li R."/>
            <person name="Liao H."/>
            <person name="Li X."/>
            <person name="Kong Y."/>
            <person name="Jiang Z."/>
            <person name="Chourrout D."/>
            <person name="Li R."/>
            <person name="Bao Z."/>
        </authorList>
    </citation>
    <scope>NUCLEOTIDE SEQUENCE [LARGE SCALE GENOMIC DNA]</scope>
    <source>
        <strain evidence="7 8">PY_sf001</strain>
    </source>
</reference>
<dbReference type="GO" id="GO:0005509">
    <property type="term" value="F:calcium ion binding"/>
    <property type="evidence" value="ECO:0007669"/>
    <property type="project" value="InterPro"/>
</dbReference>
<dbReference type="Proteomes" id="UP000242188">
    <property type="component" value="Unassembled WGS sequence"/>
</dbReference>
<dbReference type="InterPro" id="IPR036322">
    <property type="entry name" value="WD40_repeat_dom_sf"/>
</dbReference>
<dbReference type="PANTHER" id="PTHR44324">
    <property type="entry name" value="WD40 REPEAT DOMAIN 95"/>
    <property type="match status" value="1"/>
</dbReference>
<dbReference type="PROSITE" id="PS50082">
    <property type="entry name" value="WD_REPEATS_2"/>
    <property type="match status" value="6"/>
</dbReference>
<feature type="repeat" description="WD" evidence="4">
    <location>
        <begin position="570"/>
        <end position="611"/>
    </location>
</feature>
<dbReference type="InterPro" id="IPR020472">
    <property type="entry name" value="WD40_PAC1"/>
</dbReference>
<keyword evidence="2" id="KW-0677">Repeat</keyword>
<proteinExistence type="predicted"/>
<accession>A0A210QEC0</accession>
<evidence type="ECO:0000313" key="8">
    <source>
        <dbReference type="Proteomes" id="UP000242188"/>
    </source>
</evidence>
<dbReference type="SUPFAM" id="SSF47473">
    <property type="entry name" value="EF-hand"/>
    <property type="match status" value="1"/>
</dbReference>
<evidence type="ECO:0000256" key="4">
    <source>
        <dbReference type="PROSITE-ProRule" id="PRU00221"/>
    </source>
</evidence>
<name>A0A210QEC0_MIZYE</name>
<dbReference type="InterPro" id="IPR018247">
    <property type="entry name" value="EF_Hand_1_Ca_BS"/>
</dbReference>
<sequence>MAFRNEAEGTLSAPSRQDRKPSSKKRRSQVVAVPNPWGLATVRLAWEDKIRISPSNELLILRAVLKPRSLAMPPGKFDTTTTHGIKKKIRPSSAAAKLQSHPSFYTNIFDNSRPATATTSTRSPEAGQRPVTHAAGGRRQYRAPPEDERLKEIAKQPRRLTLGAVDGISELEHIPRPSMGNGAISAQLKSKIEEQINLDTLEILKQAFVEADEDGSGELELDEFKALLKERLHLKGTNDAQIDSLFMKIDWSSDGAITWDEFCTYMQLEYAEKEDSYLRSKDVAFHLPAKIINCRESILRITDTSDGTFVACSLDGNVSFMGTNMDIKKHKCLINNEPGLKQKQKWITDFVIMNEFNKFLVGTGDREIQFYELSSLDPYCQVSGLDTVPLKLDYCSTGTDECLILYGDSLGCINILLVNSAGECLRTWKKAPKHDGIASVSLDSVIKVQKVQYLRWQVHGDWVQQLKYYHNIGQIISCSNNANTALVIGCTTGSTHVEAQLKETKDPEDRARRTNVAKPRLEADQSVFYVYKGVKCFDFCKNKNVIVTGGMDRIVRLWNPYVPGKPTALLRGHNAPIFYLFIAEEESRIFSISTDKCVKIWDIQDHNCLLTIRPKAHKIHGDLQACHYSNIAKSLAVATDQKLAALNLRQKPVLHADITITHKEPVTCCKYNPSFNQVITCSEGSVIKLWDFESGAGIFEFGDAHGEAAITCMTFDSTGRRLLTGGRDGTIKIWNYNNGHCLRMLKKDAETDEVCDLTYVEMNRNRYVISVGWDRTINIYSDDANADSNIHLVQNPNLFWADDKKNGHKEDILAIAQSPPNLIATGSYDGEVIVWNMVSGHIFCHLRAAVPPNYEDESLDGDMSVNKLVFLKSRESRKASASLIASGPHGHIHFWNVFQGGSMMAQFKGSKSSGGMITTMATDDANTMLFCGDSLGFILIYDVDGYCLNGKTKAPPTLIHSWRGHVDSVLNLEMVEKNKVILTASMDCTVRMWTFNSDYIGTYGQPEPWDLYDPSTFQHPMVPYDVLIDPMSLPPHPIFDQISETPDLLKDTTKTEDAPVRTPTPQVLQGKNQFFVDDDTIARQLKDLSGTLKDEKLNEEEIQKFRGKWLRHEKTKIKPTDRGGPNEYHMLKWSPLKDTPMPPPPKHRFNKENPLDFTISS</sequence>
<dbReference type="InterPro" id="IPR015943">
    <property type="entry name" value="WD40/YVTN_repeat-like_dom_sf"/>
</dbReference>
<dbReference type="InterPro" id="IPR002048">
    <property type="entry name" value="EF_hand_dom"/>
</dbReference>
<dbReference type="Gene3D" id="2.130.10.10">
    <property type="entry name" value="YVTN repeat-like/Quinoprotein amine dehydrogenase"/>
    <property type="match status" value="4"/>
</dbReference>
<dbReference type="PROSITE" id="PS50294">
    <property type="entry name" value="WD_REPEATS_REGION"/>
    <property type="match status" value="5"/>
</dbReference>
<evidence type="ECO:0000259" key="6">
    <source>
        <dbReference type="PROSITE" id="PS50222"/>
    </source>
</evidence>
<dbReference type="AlphaFoldDB" id="A0A210QEC0"/>
<feature type="repeat" description="WD" evidence="4">
    <location>
        <begin position="659"/>
        <end position="700"/>
    </location>
</feature>
<feature type="region of interest" description="Disordered" evidence="5">
    <location>
        <begin position="1117"/>
        <end position="1161"/>
    </location>
</feature>
<evidence type="ECO:0000256" key="3">
    <source>
        <dbReference type="ARBA" id="ARBA00022837"/>
    </source>
</evidence>
<feature type="region of interest" description="Disordered" evidence="5">
    <location>
        <begin position="70"/>
        <end position="147"/>
    </location>
</feature>
<feature type="repeat" description="WD" evidence="4">
    <location>
        <begin position="962"/>
        <end position="997"/>
    </location>
</feature>
<feature type="repeat" description="WD" evidence="4">
    <location>
        <begin position="534"/>
        <end position="559"/>
    </location>
</feature>
<protein>
    <submittedName>
        <fullName evidence="7">WD repeat-containing protein 49</fullName>
    </submittedName>
</protein>